<organism evidence="1 2">
    <name type="scientific">Trifolium medium</name>
    <dbReference type="NCBI Taxonomy" id="97028"/>
    <lineage>
        <taxon>Eukaryota</taxon>
        <taxon>Viridiplantae</taxon>
        <taxon>Streptophyta</taxon>
        <taxon>Embryophyta</taxon>
        <taxon>Tracheophyta</taxon>
        <taxon>Spermatophyta</taxon>
        <taxon>Magnoliopsida</taxon>
        <taxon>eudicotyledons</taxon>
        <taxon>Gunneridae</taxon>
        <taxon>Pentapetalae</taxon>
        <taxon>rosids</taxon>
        <taxon>fabids</taxon>
        <taxon>Fabales</taxon>
        <taxon>Fabaceae</taxon>
        <taxon>Papilionoideae</taxon>
        <taxon>50 kb inversion clade</taxon>
        <taxon>NPAAA clade</taxon>
        <taxon>Hologalegina</taxon>
        <taxon>IRL clade</taxon>
        <taxon>Trifolieae</taxon>
        <taxon>Trifolium</taxon>
    </lineage>
</organism>
<comment type="caution">
    <text evidence="1">The sequence shown here is derived from an EMBL/GenBank/DDBJ whole genome shotgun (WGS) entry which is preliminary data.</text>
</comment>
<accession>A0A392VKJ6</accession>
<keyword evidence="2" id="KW-1185">Reference proteome</keyword>
<reference evidence="1 2" key="1">
    <citation type="journal article" date="2018" name="Front. Plant Sci.">
        <title>Red Clover (Trifolium pratense) and Zigzag Clover (T. medium) - A Picture of Genomic Similarities and Differences.</title>
        <authorList>
            <person name="Dluhosova J."/>
            <person name="Istvanek J."/>
            <person name="Nedelnik J."/>
            <person name="Repkova J."/>
        </authorList>
    </citation>
    <scope>NUCLEOTIDE SEQUENCE [LARGE SCALE GENOMIC DNA]</scope>
    <source>
        <strain evidence="2">cv. 10/8</strain>
        <tissue evidence="1">Leaf</tissue>
    </source>
</reference>
<dbReference type="Proteomes" id="UP000265520">
    <property type="component" value="Unassembled WGS sequence"/>
</dbReference>
<evidence type="ECO:0000313" key="2">
    <source>
        <dbReference type="Proteomes" id="UP000265520"/>
    </source>
</evidence>
<proteinExistence type="predicted"/>
<dbReference type="AlphaFoldDB" id="A0A392VKJ6"/>
<protein>
    <submittedName>
        <fullName evidence="1">Uncharacterized protein</fullName>
    </submittedName>
</protein>
<dbReference type="EMBL" id="LXQA011168156">
    <property type="protein sequence ID" value="MCI87511.1"/>
    <property type="molecule type" value="Genomic_DNA"/>
</dbReference>
<name>A0A392VKJ6_9FABA</name>
<evidence type="ECO:0000313" key="1">
    <source>
        <dbReference type="EMBL" id="MCI87511.1"/>
    </source>
</evidence>
<sequence length="65" mass="7224">GDWELLSSARRAGRMARCARPLGSLHQEVLQVARRAASSGASRTFIVHLVRRAEWLARRAVAKTI</sequence>
<feature type="non-terminal residue" evidence="1">
    <location>
        <position position="1"/>
    </location>
</feature>